<keyword evidence="1" id="KW-0677">Repeat</keyword>
<dbReference type="Proteomes" id="UP000515129">
    <property type="component" value="Chromosome 35"/>
</dbReference>
<evidence type="ECO:0000259" key="3">
    <source>
        <dbReference type="PROSITE" id="PS50060"/>
    </source>
</evidence>
<dbReference type="KEGG" id="caua:113054177"/>
<dbReference type="PROSITE" id="PS50060">
    <property type="entry name" value="MAM_2"/>
    <property type="match status" value="4"/>
</dbReference>
<reference evidence="5" key="1">
    <citation type="submission" date="2025-08" db="UniProtKB">
        <authorList>
            <consortium name="RefSeq"/>
        </authorList>
    </citation>
    <scope>IDENTIFICATION</scope>
    <source>
        <strain evidence="5">Wakin</strain>
        <tissue evidence="5">Muscle</tissue>
    </source>
</reference>
<evidence type="ECO:0000313" key="4">
    <source>
        <dbReference type="Proteomes" id="UP000515129"/>
    </source>
</evidence>
<feature type="domain" description="MAM" evidence="3">
    <location>
        <begin position="327"/>
        <end position="486"/>
    </location>
</feature>
<dbReference type="OrthoDB" id="10020495at2759"/>
<dbReference type="SMART" id="SM00137">
    <property type="entry name" value="MAM"/>
    <property type="match status" value="3"/>
</dbReference>
<dbReference type="SUPFAM" id="SSF49899">
    <property type="entry name" value="Concanavalin A-like lectins/glucanases"/>
    <property type="match status" value="4"/>
</dbReference>
<dbReference type="Pfam" id="PF00629">
    <property type="entry name" value="MAM"/>
    <property type="match status" value="4"/>
</dbReference>
<feature type="signal peptide" evidence="2">
    <location>
        <begin position="1"/>
        <end position="15"/>
    </location>
</feature>
<dbReference type="PANTHER" id="PTHR23282">
    <property type="entry name" value="APICAL ENDOSOMAL GLYCOPROTEIN PRECURSOR"/>
    <property type="match status" value="1"/>
</dbReference>
<keyword evidence="2" id="KW-0732">Signal</keyword>
<sequence length="710" mass="79554">MLPFYFLSLIVTAKAELLPGSCSFQDSLCDYTSDPDFLSWTLKPSGHFITVEERVQEHQGKAVLLGPDVDQQDWSCFRMVYQVTGSASLQVQKRTDGESFDQVLWTTQNPSDSWLIASIDLQNSNETSKIVIEGKLGAEEGSSVSIFEIKISDKYCIECDFEEDHLCGYINDRNRFMNWRVGRSNDSLNHGPGQYMYVDSTDIKSFQEVARLVSPITSVPMSGCLSFQYQHYHAGDHLFLLFSRDQAGQYQELWRADLLENNTMNWSPETRVWRPVQVDLKAPYPIELVFEETFNSPHGGYVILDDISFSPEFCDAGTEPVFDPSVANCDFESGYCQYVQTQTDSSLWRRVSVRPNIFTAGDHTTGAGSFLLANSRFRLLSGYVSRLFGPVMPANQKYCLKFFYSLQGLSGTDRVLAVYLYYGDGTKQEQIWTQNYKITNVWIAVELTIQSLKNAQVVFISTCKHFWSCSSVGLDDIKVTLGDCALLASSASALSRCDFEAGLCGFTQDNEGDSGDWMLARGPTPTSFTGPRGDHTTGVGHYLHIEASVMQAGHTARLVSSSLRGSRDTQCLQFFYHMYGSGIGQLSVYLQTGQESQDKLLWTSRGEQGISWLRAAVNYQFDQRHQIVFEATRGASARSDIAIDDVVFERGPCREYADDHIPHLHLSGNNNDIQEYETAGKELAGLKEKLRSRCSGRSADEGAAQHTSQT</sequence>
<name>A0A6P6KV95_CARAU</name>
<feature type="domain" description="MAM" evidence="3">
    <location>
        <begin position="157"/>
        <end position="316"/>
    </location>
</feature>
<dbReference type="RefSeq" id="XP_026075311.1">
    <property type="nucleotide sequence ID" value="XM_026219526.1"/>
</dbReference>
<gene>
    <name evidence="5" type="primary">LOC113054177</name>
</gene>
<feature type="domain" description="MAM" evidence="3">
    <location>
        <begin position="495"/>
        <end position="655"/>
    </location>
</feature>
<evidence type="ECO:0000256" key="1">
    <source>
        <dbReference type="ARBA" id="ARBA00022737"/>
    </source>
</evidence>
<dbReference type="InterPro" id="IPR051560">
    <property type="entry name" value="MAM_domain-containing"/>
</dbReference>
<feature type="chain" id="PRO_5027597298" evidence="2">
    <location>
        <begin position="16"/>
        <end position="710"/>
    </location>
</feature>
<protein>
    <submittedName>
        <fullName evidence="5">MAM domain-containing protein 2-like</fullName>
    </submittedName>
</protein>
<dbReference type="GeneID" id="113054177"/>
<accession>A0A6P6KV95</accession>
<proteinExistence type="predicted"/>
<evidence type="ECO:0000256" key="2">
    <source>
        <dbReference type="SAM" id="SignalP"/>
    </source>
</evidence>
<dbReference type="CDD" id="cd06263">
    <property type="entry name" value="MAM"/>
    <property type="match status" value="3"/>
</dbReference>
<evidence type="ECO:0000313" key="5">
    <source>
        <dbReference type="RefSeq" id="XP_026075311.1"/>
    </source>
</evidence>
<keyword evidence="4" id="KW-1185">Reference proteome</keyword>
<dbReference type="Gene3D" id="2.60.120.200">
    <property type="match status" value="4"/>
</dbReference>
<dbReference type="GO" id="GO:0016020">
    <property type="term" value="C:membrane"/>
    <property type="evidence" value="ECO:0007669"/>
    <property type="project" value="InterPro"/>
</dbReference>
<dbReference type="AlphaFoldDB" id="A0A6P6KV95"/>
<dbReference type="PANTHER" id="PTHR23282:SF142">
    <property type="entry name" value="MAM DOMAIN-CONTAINING PROTEIN"/>
    <property type="match status" value="1"/>
</dbReference>
<dbReference type="PROSITE" id="PS00740">
    <property type="entry name" value="MAM_1"/>
    <property type="match status" value="2"/>
</dbReference>
<dbReference type="FunFam" id="2.60.120.200:FF:000128">
    <property type="entry name" value="enteropeptidase isoform X2"/>
    <property type="match status" value="1"/>
</dbReference>
<feature type="domain" description="MAM" evidence="3">
    <location>
        <begin position="20"/>
        <end position="158"/>
    </location>
</feature>
<dbReference type="InterPro" id="IPR013320">
    <property type="entry name" value="ConA-like_dom_sf"/>
</dbReference>
<organism evidence="4 5">
    <name type="scientific">Carassius auratus</name>
    <name type="common">Goldfish</name>
    <dbReference type="NCBI Taxonomy" id="7957"/>
    <lineage>
        <taxon>Eukaryota</taxon>
        <taxon>Metazoa</taxon>
        <taxon>Chordata</taxon>
        <taxon>Craniata</taxon>
        <taxon>Vertebrata</taxon>
        <taxon>Euteleostomi</taxon>
        <taxon>Actinopterygii</taxon>
        <taxon>Neopterygii</taxon>
        <taxon>Teleostei</taxon>
        <taxon>Ostariophysi</taxon>
        <taxon>Cypriniformes</taxon>
        <taxon>Cyprinidae</taxon>
        <taxon>Cyprininae</taxon>
        <taxon>Carassius</taxon>
    </lineage>
</organism>
<dbReference type="InterPro" id="IPR000998">
    <property type="entry name" value="MAM_dom"/>
</dbReference>